<name>A0A0L6VLF6_9BASI</name>
<sequence length="684" mass="78288">MTLEDYLITKLPSKLHMFAYVDVLAPFCTVTVHQSLVELILENGWSNIRGFLGVSASQLQAVEHFSFAKWRREGRKREAQVGIMFNKYSSLREKTIWSTNIPASEQRRSLYPENSEETTFSLISSGNIGDFGHNSLIQKVCLGHPKSLALLYSAPVATRSPTLVRLFCKVSEQANVESGFTSLLKVEKGFTIFEYSKLITLYPFTRTGNPFTYLPKSPYQHSENIQMQNTPNSTPETISITQKLRKRIDARWITTYWTVHQVEYHTVEKNSLYCARSKFLLATEDSDPLHSFITTSAERNRGTDLEAAIFGIPPFKKEDTHIQLILFTASLPLIFNCSIEKLAKKPLETILPTSFLFFVTHSRRPQFAHTRGIKKKKIKGNMKPKFGVDQASPKGRITLLPLFVSPPLRHQSRKACHVLVRCTLRISQDSYVLLELSTNHPLHPSKECTRDESFATHPVSIDQPLLRFHVFLDLFSGFPPEIKYKKCIKTLSDTVSVIISINITRSGSYYTSTRESTIIISDQFSAKINSILQHVDQLILLTDSHIITPGLLLWHFHTIRLNSGLNLVINCVDFKLKNQPDLFAKLSCYNPSNMHKSDLHDHTEIHVVNAQAFIFCLEMIITHISYVHHFITLIFFFFIHHSASTCSITTDNPNHRSLKKHTQLYQTIKVWSRVVFIKRINSLF</sequence>
<feature type="transmembrane region" description="Helical" evidence="1">
    <location>
        <begin position="612"/>
        <end position="639"/>
    </location>
</feature>
<dbReference type="AlphaFoldDB" id="A0A0L6VLF6"/>
<evidence type="ECO:0000256" key="1">
    <source>
        <dbReference type="SAM" id="Phobius"/>
    </source>
</evidence>
<protein>
    <submittedName>
        <fullName evidence="2">Uncharacterized protein</fullName>
    </submittedName>
</protein>
<evidence type="ECO:0000313" key="3">
    <source>
        <dbReference type="Proteomes" id="UP000037035"/>
    </source>
</evidence>
<organism evidence="2 3">
    <name type="scientific">Puccinia sorghi</name>
    <dbReference type="NCBI Taxonomy" id="27349"/>
    <lineage>
        <taxon>Eukaryota</taxon>
        <taxon>Fungi</taxon>
        <taxon>Dikarya</taxon>
        <taxon>Basidiomycota</taxon>
        <taxon>Pucciniomycotina</taxon>
        <taxon>Pucciniomycetes</taxon>
        <taxon>Pucciniales</taxon>
        <taxon>Pucciniaceae</taxon>
        <taxon>Puccinia</taxon>
    </lineage>
</organism>
<evidence type="ECO:0000313" key="2">
    <source>
        <dbReference type="EMBL" id="KNZ61611.1"/>
    </source>
</evidence>
<keyword evidence="1" id="KW-1133">Transmembrane helix</keyword>
<keyword evidence="1" id="KW-0472">Membrane</keyword>
<comment type="caution">
    <text evidence="2">The sequence shown here is derived from an EMBL/GenBank/DDBJ whole genome shotgun (WGS) entry which is preliminary data.</text>
</comment>
<keyword evidence="1" id="KW-0812">Transmembrane</keyword>
<reference evidence="2 3" key="1">
    <citation type="submission" date="2015-08" db="EMBL/GenBank/DDBJ databases">
        <title>Next Generation Sequencing and Analysis of the Genome of Puccinia sorghi L Schw, the Causal Agent of Maize Common Rust.</title>
        <authorList>
            <person name="Rochi L."/>
            <person name="Burguener G."/>
            <person name="Darino M."/>
            <person name="Turjanski A."/>
            <person name="Kreff E."/>
            <person name="Dieguez M.J."/>
            <person name="Sacco F."/>
        </authorList>
    </citation>
    <scope>NUCLEOTIDE SEQUENCE [LARGE SCALE GENOMIC DNA]</scope>
    <source>
        <strain evidence="2 3">RO10H11247</strain>
    </source>
</reference>
<gene>
    <name evidence="2" type="ORF">VP01_1379g2</name>
</gene>
<keyword evidence="3" id="KW-1185">Reference proteome</keyword>
<proteinExistence type="predicted"/>
<dbReference type="VEuPathDB" id="FungiDB:VP01_1379g2"/>
<accession>A0A0L6VLF6</accession>
<dbReference type="Proteomes" id="UP000037035">
    <property type="component" value="Unassembled WGS sequence"/>
</dbReference>
<dbReference type="EMBL" id="LAVV01004220">
    <property type="protein sequence ID" value="KNZ61611.1"/>
    <property type="molecule type" value="Genomic_DNA"/>
</dbReference>